<protein>
    <submittedName>
        <fullName evidence="2">Alpha-1,2-fucosyltransferase</fullName>
    </submittedName>
</protein>
<reference evidence="2" key="1">
    <citation type="submission" date="2022-11" db="UniProtKB">
        <authorList>
            <consortium name="WormBaseParasite"/>
        </authorList>
    </citation>
    <scope>IDENTIFICATION</scope>
</reference>
<sequence>MIHLLCNLNPYNASKYIRIWGVYLQSWKYFEDYKSDIRKLLECSPILKEKAKIEAPNMWKNDSSSHKLCVHIRRGDFRQYRTFLETRADFLVPAIKYINNQIKAKTKKNTSLLIFGDDYNFIRSLKFPDMFTSINTFATIKNSSRGFEMCFAIEYCDTFLISASSSSFGWWIGYLLKSKGTVYYNAEIAKMKTFTKYMYAADAFPPHWKKLNVSKNGDVKEV</sequence>
<dbReference type="WBParaSite" id="PS1159_v2.g9677.t1">
    <property type="protein sequence ID" value="PS1159_v2.g9677.t1"/>
    <property type="gene ID" value="PS1159_v2.g9677"/>
</dbReference>
<name>A0AC35GXQ1_9BILA</name>
<accession>A0AC35GXQ1</accession>
<evidence type="ECO:0000313" key="1">
    <source>
        <dbReference type="Proteomes" id="UP000887580"/>
    </source>
</evidence>
<evidence type="ECO:0000313" key="2">
    <source>
        <dbReference type="WBParaSite" id="PS1159_v2.g9677.t1"/>
    </source>
</evidence>
<proteinExistence type="predicted"/>
<dbReference type="Proteomes" id="UP000887580">
    <property type="component" value="Unplaced"/>
</dbReference>
<organism evidence="1 2">
    <name type="scientific">Panagrolaimus sp. PS1159</name>
    <dbReference type="NCBI Taxonomy" id="55785"/>
    <lineage>
        <taxon>Eukaryota</taxon>
        <taxon>Metazoa</taxon>
        <taxon>Ecdysozoa</taxon>
        <taxon>Nematoda</taxon>
        <taxon>Chromadorea</taxon>
        <taxon>Rhabditida</taxon>
        <taxon>Tylenchina</taxon>
        <taxon>Panagrolaimomorpha</taxon>
        <taxon>Panagrolaimoidea</taxon>
        <taxon>Panagrolaimidae</taxon>
        <taxon>Panagrolaimus</taxon>
    </lineage>
</organism>